<gene>
    <name evidence="1" type="ORF">g.31633</name>
</gene>
<sequence length="118" mass="13513">MTSVRINYYLNDISPSLLKYALDMVASFVRISIGGKHTKLFAAFAWDGGRIFSVRSSSYRRSTQIRCTLLRKTIFIRPPSIVEVISSFLLLVIRGRGYFDTESLISAAERRNIQWDKS</sequence>
<name>A0A2S2QFS1_9HEMI</name>
<accession>A0A2S2QFS1</accession>
<dbReference type="EMBL" id="GGMS01007385">
    <property type="protein sequence ID" value="MBY76588.1"/>
    <property type="molecule type" value="Transcribed_RNA"/>
</dbReference>
<organism evidence="1">
    <name type="scientific">Sipha flava</name>
    <name type="common">yellow sugarcane aphid</name>
    <dbReference type="NCBI Taxonomy" id="143950"/>
    <lineage>
        <taxon>Eukaryota</taxon>
        <taxon>Metazoa</taxon>
        <taxon>Ecdysozoa</taxon>
        <taxon>Arthropoda</taxon>
        <taxon>Hexapoda</taxon>
        <taxon>Insecta</taxon>
        <taxon>Pterygota</taxon>
        <taxon>Neoptera</taxon>
        <taxon>Paraneoptera</taxon>
        <taxon>Hemiptera</taxon>
        <taxon>Sternorrhyncha</taxon>
        <taxon>Aphidomorpha</taxon>
        <taxon>Aphidoidea</taxon>
        <taxon>Aphididae</taxon>
        <taxon>Sipha</taxon>
    </lineage>
</organism>
<reference evidence="1" key="1">
    <citation type="submission" date="2018-04" db="EMBL/GenBank/DDBJ databases">
        <title>Transcriptome assembly of Sipha flava.</title>
        <authorList>
            <person name="Scully E.D."/>
            <person name="Geib S.M."/>
            <person name="Palmer N.A."/>
            <person name="Koch K."/>
            <person name="Bradshaw J."/>
            <person name="Heng-Moss T."/>
            <person name="Sarath G."/>
        </authorList>
    </citation>
    <scope>NUCLEOTIDE SEQUENCE</scope>
</reference>
<evidence type="ECO:0000313" key="1">
    <source>
        <dbReference type="EMBL" id="MBY76588.1"/>
    </source>
</evidence>
<protein>
    <submittedName>
        <fullName evidence="1">Uncharacterized protein</fullName>
    </submittedName>
</protein>
<dbReference type="AlphaFoldDB" id="A0A2S2QFS1"/>
<proteinExistence type="predicted"/>